<dbReference type="GO" id="GO:0008168">
    <property type="term" value="F:methyltransferase activity"/>
    <property type="evidence" value="ECO:0007669"/>
    <property type="project" value="UniProtKB-KW"/>
</dbReference>
<dbReference type="Pfam" id="PF03602">
    <property type="entry name" value="Cons_hypoth95"/>
    <property type="match status" value="1"/>
</dbReference>
<dbReference type="PROSITE" id="PS00092">
    <property type="entry name" value="N6_MTASE"/>
    <property type="match status" value="1"/>
</dbReference>
<dbReference type="PANTHER" id="PTHR43542">
    <property type="entry name" value="METHYLTRANSFERASE"/>
    <property type="match status" value="1"/>
</dbReference>
<dbReference type="Proteomes" id="UP000004978">
    <property type="component" value="Unassembled WGS sequence"/>
</dbReference>
<keyword evidence="4" id="KW-1185">Reference proteome</keyword>
<accession>F9UJ32</accession>
<dbReference type="SUPFAM" id="SSF53335">
    <property type="entry name" value="S-adenosyl-L-methionine-dependent methyltransferases"/>
    <property type="match status" value="1"/>
</dbReference>
<proteinExistence type="predicted"/>
<dbReference type="STRING" id="1037410.MCSF7_00045"/>
<comment type="caution">
    <text evidence="3">The sequence shown here is derived from an EMBL/GenBank/DDBJ whole genome shotgun (WGS) entry which is preliminary data.</text>
</comment>
<evidence type="ECO:0000256" key="2">
    <source>
        <dbReference type="ARBA" id="ARBA00022679"/>
    </source>
</evidence>
<evidence type="ECO:0000313" key="3">
    <source>
        <dbReference type="EMBL" id="EGV00595.1"/>
    </source>
</evidence>
<reference evidence="3 4" key="1">
    <citation type="journal article" date="2013" name="Genome Announc.">
        <title>Genome Sequence of Mycoplasma columbinum Strain SF7.</title>
        <authorList>
            <person name="Guo Z."/>
            <person name="Xu X."/>
            <person name="Zheng Q."/>
            <person name="Li T."/>
            <person name="Kuang S."/>
            <person name="Zhang Z."/>
            <person name="Chen Y."/>
            <person name="Lu X."/>
            <person name="Zhou R."/>
            <person name="Bi D."/>
            <person name="Jin H."/>
        </authorList>
    </citation>
    <scope>NUCLEOTIDE SEQUENCE [LARGE SCALE GENOMIC DNA]</scope>
    <source>
        <strain evidence="3 4">SF7</strain>
    </source>
</reference>
<dbReference type="InterPro" id="IPR004398">
    <property type="entry name" value="RNA_MeTrfase_RsmD"/>
</dbReference>
<evidence type="ECO:0000313" key="4">
    <source>
        <dbReference type="Proteomes" id="UP000004978"/>
    </source>
</evidence>
<dbReference type="AlphaFoldDB" id="F9UJ32"/>
<keyword evidence="1 3" id="KW-0489">Methyltransferase</keyword>
<dbReference type="InterPro" id="IPR029063">
    <property type="entry name" value="SAM-dependent_MTases_sf"/>
</dbReference>
<protein>
    <submittedName>
        <fullName evidence="3">DNA methylase</fullName>
    </submittedName>
</protein>
<dbReference type="Gene3D" id="3.40.50.150">
    <property type="entry name" value="Vaccinia Virus protein VP39"/>
    <property type="match status" value="1"/>
</dbReference>
<dbReference type="GO" id="GO:0003676">
    <property type="term" value="F:nucleic acid binding"/>
    <property type="evidence" value="ECO:0007669"/>
    <property type="project" value="InterPro"/>
</dbReference>
<dbReference type="PIRSF" id="PIRSF004553">
    <property type="entry name" value="CHP00095"/>
    <property type="match status" value="1"/>
</dbReference>
<dbReference type="EMBL" id="AFXA01000001">
    <property type="protein sequence ID" value="EGV00595.1"/>
    <property type="molecule type" value="Genomic_DNA"/>
</dbReference>
<dbReference type="PANTHER" id="PTHR43542:SF1">
    <property type="entry name" value="METHYLTRANSFERASE"/>
    <property type="match status" value="1"/>
</dbReference>
<keyword evidence="2" id="KW-0808">Transferase</keyword>
<dbReference type="CDD" id="cd02440">
    <property type="entry name" value="AdoMet_MTases"/>
    <property type="match status" value="1"/>
</dbReference>
<dbReference type="eggNOG" id="COG0742">
    <property type="taxonomic scope" value="Bacteria"/>
</dbReference>
<gene>
    <name evidence="3" type="ORF">MCSF7_00045</name>
</gene>
<name>F9UJ32_9BACT</name>
<dbReference type="InterPro" id="IPR002052">
    <property type="entry name" value="DNA_methylase_N6_adenine_CS"/>
</dbReference>
<organism evidence="3 4">
    <name type="scientific">Mycoplasmopsis columbina SF7</name>
    <dbReference type="NCBI Taxonomy" id="1037410"/>
    <lineage>
        <taxon>Bacteria</taxon>
        <taxon>Bacillati</taxon>
        <taxon>Mycoplasmatota</taxon>
        <taxon>Mycoplasmoidales</taxon>
        <taxon>Metamycoplasmataceae</taxon>
        <taxon>Mycoplasmopsis</taxon>
    </lineage>
</organism>
<dbReference type="NCBIfam" id="TIGR00095">
    <property type="entry name" value="16S rRNA (guanine(966)-N(2))-methyltransferase RsmD"/>
    <property type="match status" value="1"/>
</dbReference>
<sequence length="182" mass="20672">MLRIISGIHRSRLLEQPEENITRPTMDRIREAIFNSIRFKIKDAIVLDLFAGSGAFSFEAISNGAMKAIAVDNSFAATKVIEKNQNSLNVSNLEIYKQDVLAFLNNNGGKKFDFIFIDPPYKNYELINETLKTILHKEYLTKNGLIIVETNNFNLITIPEGLTIQNNKKYGKVEIIFVSNNN</sequence>
<evidence type="ECO:0000256" key="1">
    <source>
        <dbReference type="ARBA" id="ARBA00022603"/>
    </source>
</evidence>
<dbReference type="GO" id="GO:0031167">
    <property type="term" value="P:rRNA methylation"/>
    <property type="evidence" value="ECO:0007669"/>
    <property type="project" value="InterPro"/>
</dbReference>